<feature type="domain" description="HPr kinase/phosphorylase C-terminal" evidence="14">
    <location>
        <begin position="152"/>
        <end position="322"/>
    </location>
</feature>
<evidence type="ECO:0000256" key="8">
    <source>
        <dbReference type="ARBA" id="ARBA00022840"/>
    </source>
</evidence>
<feature type="active site" evidence="11">
    <location>
        <position position="267"/>
    </location>
</feature>
<dbReference type="Pfam" id="PF07475">
    <property type="entry name" value="Hpr_kinase_C"/>
    <property type="match status" value="1"/>
</dbReference>
<dbReference type="Gene3D" id="3.40.50.300">
    <property type="entry name" value="P-loop containing nucleotide triphosphate hydrolases"/>
    <property type="match status" value="1"/>
</dbReference>
<dbReference type="SUPFAM" id="SSF53795">
    <property type="entry name" value="PEP carboxykinase-like"/>
    <property type="match status" value="1"/>
</dbReference>
<gene>
    <name evidence="11 15" type="primary">hprK</name>
    <name evidence="15" type="ORF">Thiowin_00317</name>
</gene>
<accession>A0ABZ0S540</accession>
<dbReference type="PANTHER" id="PTHR30305">
    <property type="entry name" value="PROTEIN YJDM-RELATED"/>
    <property type="match status" value="1"/>
</dbReference>
<dbReference type="InterPro" id="IPR027417">
    <property type="entry name" value="P-loop_NTPase"/>
</dbReference>
<dbReference type="PANTHER" id="PTHR30305:SF1">
    <property type="entry name" value="HPR KINASE_PHOSPHORYLASE"/>
    <property type="match status" value="1"/>
</dbReference>
<keyword evidence="16" id="KW-1185">Reference proteome</keyword>
<dbReference type="HAMAP" id="MF_01249">
    <property type="entry name" value="HPr_kinase"/>
    <property type="match status" value="1"/>
</dbReference>
<evidence type="ECO:0000259" key="13">
    <source>
        <dbReference type="Pfam" id="PF02603"/>
    </source>
</evidence>
<dbReference type="InterPro" id="IPR028979">
    <property type="entry name" value="Ser_kin/Pase_Hpr-like_N_sf"/>
</dbReference>
<evidence type="ECO:0000256" key="5">
    <source>
        <dbReference type="ARBA" id="ARBA00022679"/>
    </source>
</evidence>
<organism evidence="15 16">
    <name type="scientific">Thiorhodovibrio winogradskyi</name>
    <dbReference type="NCBI Taxonomy" id="77007"/>
    <lineage>
        <taxon>Bacteria</taxon>
        <taxon>Pseudomonadati</taxon>
        <taxon>Pseudomonadota</taxon>
        <taxon>Gammaproteobacteria</taxon>
        <taxon>Chromatiales</taxon>
        <taxon>Chromatiaceae</taxon>
        <taxon>Thiorhodovibrio</taxon>
    </lineage>
</organism>
<feature type="active site" description="Proton acceptor; for phosphorylation activity. Proton donor; for dephosphorylation activity" evidence="11">
    <location>
        <position position="199"/>
    </location>
</feature>
<evidence type="ECO:0000256" key="3">
    <source>
        <dbReference type="ARBA" id="ARBA00011643"/>
    </source>
</evidence>
<evidence type="ECO:0000313" key="15">
    <source>
        <dbReference type="EMBL" id="WPL15421.1"/>
    </source>
</evidence>
<comment type="catalytic activity">
    <reaction evidence="1 11">
        <text>[HPr protein]-L-serine + ATP = [HPr protein]-O-phospho-L-serine + ADP + H(+)</text>
        <dbReference type="Rhea" id="RHEA:46600"/>
        <dbReference type="Rhea" id="RHEA-COMP:11602"/>
        <dbReference type="Rhea" id="RHEA-COMP:11603"/>
        <dbReference type="ChEBI" id="CHEBI:15378"/>
        <dbReference type="ChEBI" id="CHEBI:29999"/>
        <dbReference type="ChEBI" id="CHEBI:30616"/>
        <dbReference type="ChEBI" id="CHEBI:83421"/>
        <dbReference type="ChEBI" id="CHEBI:456216"/>
    </reaction>
</comment>
<dbReference type="RefSeq" id="WP_328985996.1">
    <property type="nucleotide sequence ID" value="NZ_CP121472.1"/>
</dbReference>
<dbReference type="EMBL" id="CP121472">
    <property type="protein sequence ID" value="WPL15421.1"/>
    <property type="molecule type" value="Genomic_DNA"/>
</dbReference>
<feature type="domain" description="HPr(Ser) kinase/phosphorylase N-terminal" evidence="13">
    <location>
        <begin position="53"/>
        <end position="149"/>
    </location>
</feature>
<keyword evidence="6 11" id="KW-0547">Nucleotide-binding</keyword>
<feature type="region of interest" description="Important for the catalytic mechanism of dephosphorylation" evidence="11">
    <location>
        <begin position="288"/>
        <end position="293"/>
    </location>
</feature>
<feature type="binding site" evidence="11">
    <location>
        <position position="224"/>
    </location>
    <ligand>
        <name>Mg(2+)</name>
        <dbReference type="ChEBI" id="CHEBI:18420"/>
    </ligand>
</feature>
<dbReference type="EC" id="2.7.4.-" evidence="11"/>
<comment type="catalytic activity">
    <reaction evidence="10 11">
        <text>[HPr protein]-O-phospho-L-serine + phosphate + H(+) = [HPr protein]-L-serine + diphosphate</text>
        <dbReference type="Rhea" id="RHEA:46604"/>
        <dbReference type="Rhea" id="RHEA-COMP:11602"/>
        <dbReference type="Rhea" id="RHEA-COMP:11603"/>
        <dbReference type="ChEBI" id="CHEBI:15378"/>
        <dbReference type="ChEBI" id="CHEBI:29999"/>
        <dbReference type="ChEBI" id="CHEBI:33019"/>
        <dbReference type="ChEBI" id="CHEBI:43474"/>
        <dbReference type="ChEBI" id="CHEBI:83421"/>
    </reaction>
</comment>
<reference evidence="15 16" key="1">
    <citation type="journal article" date="2023" name="Microorganisms">
        <title>Thiorhodovibrio frisius and Trv. litoralis spp. nov., Two Novel Members from a Clade of Fastidious Purple Sulfur Bacteria That Exhibit Unique Red-Shifted Light-Harvesting Capabilities.</title>
        <authorList>
            <person name="Methner A."/>
            <person name="Kuzyk S.B."/>
            <person name="Petersen J."/>
            <person name="Bauer S."/>
            <person name="Brinkmann H."/>
            <person name="Sichau K."/>
            <person name="Wanner G."/>
            <person name="Wolf J."/>
            <person name="Neumann-Schaal M."/>
            <person name="Henke P."/>
            <person name="Tank M."/>
            <person name="Sproer C."/>
            <person name="Bunk B."/>
            <person name="Overmann J."/>
        </authorList>
    </citation>
    <scope>NUCLEOTIDE SEQUENCE [LARGE SCALE GENOMIC DNA]</scope>
    <source>
        <strain evidence="15 16">DSM 6702</strain>
    </source>
</reference>
<evidence type="ECO:0000259" key="14">
    <source>
        <dbReference type="Pfam" id="PF07475"/>
    </source>
</evidence>
<dbReference type="InterPro" id="IPR011104">
    <property type="entry name" value="Hpr_kin/Pase_C"/>
</dbReference>
<evidence type="ECO:0000256" key="1">
    <source>
        <dbReference type="ARBA" id="ARBA00001120"/>
    </source>
</evidence>
<keyword evidence="8 11" id="KW-0067">ATP-binding</keyword>
<evidence type="ECO:0000256" key="9">
    <source>
        <dbReference type="ARBA" id="ARBA00023268"/>
    </source>
</evidence>
<feature type="region of interest" description="Important for the catalytic mechanism of both phosphorylation and dephosphorylation" evidence="11">
    <location>
        <begin position="223"/>
        <end position="232"/>
    </location>
</feature>
<dbReference type="CDD" id="cd01918">
    <property type="entry name" value="HprK_C"/>
    <property type="match status" value="1"/>
</dbReference>
<proteinExistence type="inferred from homology"/>
<dbReference type="NCBIfam" id="TIGR00679">
    <property type="entry name" value="hpr-ser"/>
    <property type="match status" value="1"/>
</dbReference>
<dbReference type="Pfam" id="PF02603">
    <property type="entry name" value="Hpr_kinase_N"/>
    <property type="match status" value="1"/>
</dbReference>
<dbReference type="InterPro" id="IPR011126">
    <property type="entry name" value="Hpr_kin/Pase_Hpr_N"/>
</dbReference>
<evidence type="ECO:0000313" key="16">
    <source>
        <dbReference type="Proteomes" id="UP001432180"/>
    </source>
</evidence>
<dbReference type="GO" id="GO:0016301">
    <property type="term" value="F:kinase activity"/>
    <property type="evidence" value="ECO:0007669"/>
    <property type="project" value="UniProtKB-KW"/>
</dbReference>
<keyword evidence="11" id="KW-0460">Magnesium</keyword>
<feature type="active site" evidence="11">
    <location>
        <position position="181"/>
    </location>
</feature>
<comment type="domain">
    <text evidence="11">The Walker A ATP-binding motif also binds Pi and PPi.</text>
</comment>
<keyword evidence="11" id="KW-0479">Metal-binding</keyword>
<comment type="function">
    <text evidence="11">Catalyzes the ATP- as well as the pyrophosphate-dependent phosphorylation of a specific serine residue in HPr, a phosphocarrier protein of the phosphoenolpyruvate-dependent sugar phosphotransferase system (PTS). HprK/P also catalyzes the pyrophosphate-producing, inorganic phosphate-dependent dephosphorylation (phosphorolysis) of seryl-phosphorylated HPr (P-Ser-HPr).</text>
</comment>
<dbReference type="Proteomes" id="UP001432180">
    <property type="component" value="Chromosome"/>
</dbReference>
<dbReference type="SUPFAM" id="SSF75138">
    <property type="entry name" value="HprK N-terminal domain-like"/>
    <property type="match status" value="1"/>
</dbReference>
<evidence type="ECO:0000256" key="6">
    <source>
        <dbReference type="ARBA" id="ARBA00022741"/>
    </source>
</evidence>
<evidence type="ECO:0000256" key="2">
    <source>
        <dbReference type="ARBA" id="ARBA00006883"/>
    </source>
</evidence>
<feature type="active site" evidence="11">
    <location>
        <position position="160"/>
    </location>
</feature>
<keyword evidence="4 11" id="KW-0723">Serine/threonine-protein kinase</keyword>
<name>A0ABZ0S540_9GAMM</name>
<comment type="cofactor">
    <cofactor evidence="11">
        <name>Mg(2+)</name>
        <dbReference type="ChEBI" id="CHEBI:18420"/>
    </cofactor>
</comment>
<comment type="similarity">
    <text evidence="2 11">Belongs to the HPrK/P family.</text>
</comment>
<dbReference type="EC" id="2.7.11.-" evidence="11"/>
<evidence type="ECO:0000256" key="4">
    <source>
        <dbReference type="ARBA" id="ARBA00022527"/>
    </source>
</evidence>
<protein>
    <recommendedName>
        <fullName evidence="11">HPr kinase/phosphorylase</fullName>
        <shortName evidence="11">HPrK/P</shortName>
        <ecNumber evidence="11">2.7.11.-</ecNumber>
        <ecNumber evidence="11">2.7.4.-</ecNumber>
    </recommendedName>
    <alternativeName>
        <fullName evidence="11">HPr(Ser) kinase/phosphorylase</fullName>
    </alternativeName>
</protein>
<feature type="region of interest" description="Disordered" evidence="12">
    <location>
        <begin position="29"/>
        <end position="62"/>
    </location>
</feature>
<comment type="caution">
    <text evidence="11">Lacks conserved residue(s) required for the propagation of feature annotation.</text>
</comment>
<evidence type="ECO:0000256" key="12">
    <source>
        <dbReference type="SAM" id="MobiDB-lite"/>
    </source>
</evidence>
<keyword evidence="5 11" id="KW-0808">Transferase</keyword>
<evidence type="ECO:0000256" key="11">
    <source>
        <dbReference type="HAMAP-Rule" id="MF_01249"/>
    </source>
</evidence>
<sequence length="345" mass="37953">MKARDSLQHLVDSLSKPLKLRWLLEPPPTPIPLFNPPSSSIQRPSSTRSSAPSSTQPPRQRLVGSMNCIRPNRVQIVGPAESDYLSDLHPDARADMMTRVFTAQPIAVIFSDGLEPDPEFRARAEREHTPLLGSSLNDQDLVEHLQHVLTHAFAERITLHGVFLEVLGMGVLLVGDPGIGKSELALELIARGHRLIADDAPEFARVAPEIIEGHCPPVLRDFLEVRGLGVLNIRAMFGESAVRETDRLKLVIRMRAYDSSELADVDRLLGSLSARTILGIAVPEITIPVAPGRNLAVLLETAVRSQILRIRGYDAGTDLAERQAKLLATDAPVWEAKYSAREAWT</sequence>
<comment type="miscellaneous">
    <text evidence="11">Both phosphorylation and phosphorolysis are carried out by the same active site and suggest a common mechanism for both reactions.</text>
</comment>
<feature type="binding site" evidence="11">
    <location>
        <position position="182"/>
    </location>
    <ligand>
        <name>Mg(2+)</name>
        <dbReference type="ChEBI" id="CHEBI:18420"/>
    </ligand>
</feature>
<dbReference type="InterPro" id="IPR003755">
    <property type="entry name" value="HPr(Ser)_kin/Pase"/>
</dbReference>
<dbReference type="Gene3D" id="3.40.1390.20">
    <property type="entry name" value="HprK N-terminal domain-like"/>
    <property type="match status" value="1"/>
</dbReference>
<evidence type="ECO:0000256" key="10">
    <source>
        <dbReference type="ARBA" id="ARBA00047657"/>
    </source>
</evidence>
<comment type="subunit">
    <text evidence="3 11">Homohexamer.</text>
</comment>
<evidence type="ECO:0000256" key="7">
    <source>
        <dbReference type="ARBA" id="ARBA00022777"/>
    </source>
</evidence>
<feature type="compositionally biased region" description="Low complexity" evidence="12">
    <location>
        <begin position="36"/>
        <end position="61"/>
    </location>
</feature>
<keyword evidence="7 11" id="KW-0418">Kinase</keyword>
<keyword evidence="9 11" id="KW-0511">Multifunctional enzyme</keyword>